<protein>
    <recommendedName>
        <fullName evidence="2">SWIM-type domain-containing protein</fullName>
    </recommendedName>
</protein>
<dbReference type="SUPFAM" id="SSF57756">
    <property type="entry name" value="Retrovirus zinc finger-like domains"/>
    <property type="match status" value="1"/>
</dbReference>
<dbReference type="VEuPathDB" id="FungiDB:FUN_019123"/>
<dbReference type="InterPro" id="IPR018289">
    <property type="entry name" value="MULE_transposase_dom"/>
</dbReference>
<dbReference type="GO" id="GO:0008270">
    <property type="term" value="F:zinc ion binding"/>
    <property type="evidence" value="ECO:0007669"/>
    <property type="project" value="UniProtKB-KW"/>
</dbReference>
<dbReference type="VEuPathDB" id="FungiDB:RhiirA1_480139"/>
<sequence>MECLYDNTQGTPAEEFNLKETIEVIEDFKNNDESNITSGPILGLELEGQEASNYPLLAQPIELSVGTRFSSWIIAEHYLKEYGRQKGFVVNCYRVEYSKSSDPNNRIVKKRTFACENAGRYKPNKTRPIEQQRNKGSKKTNCKWHINLSKPESNGFIHITFVYLEHNHTINADNTRFATSFRKFDNEIMSQIEHAVVHEHCDAHTIRNLLQPLFPNQLFLTQDLSNAIQKIKREKKVAGSDASQLLKFLLKQQKDEPTMVVQPLINVDSNRLCGIFWMTANQILLWSRYSDVILHDNTSRTNKYNYPLSLFILVDSDGKSRLGAQAFLNDETQESYEWILQQTLDATEKYPNGNEYLCNTIYSTRESWACAFTNRIFTAGMQSTQWVESINAVVHKAVASSSSMADVVEALDSRMQKEVLNKSFIAWKYNTTVYHQPFVIESFFSKINSEIKKYFSPRIVEEIHKQMCESILYRCERIDIDEAFAFNDDQLYQDDLAKNSMDQMDLDITSEAEIIKNNEDCYDYRQVYLKALLKSTSRGSIKEIWRIIPYMTTKTYQHIIILNDGTNLCTCLLLVSHGIICRHYFKLMVENQDAVFHILLMSARWLQDNAWENIESLYNEPFISAGGHKSQNTTLQGFISRHYNNVQEVQVSHQMQKKMEYGRIMGHFKKALNYSIEENDQKNLDNLILSYIANKEKQRENTQLAVTEGYQTSDDIVKLSDERVYNASDIKDPLAHRGKGRPPTKRLRAFNEETNKAGTSRRQQINVGYEKNEKNNVGERKCGLCHKTGHYAPKCPGKENV</sequence>
<accession>A0A2I1GSR6</accession>
<reference evidence="3 4" key="1">
    <citation type="submission" date="2015-10" db="EMBL/GenBank/DDBJ databases">
        <title>Genome analyses suggest a sexual origin of heterokaryosis in a supposedly ancient asexual fungus.</title>
        <authorList>
            <person name="Ropars J."/>
            <person name="Sedzielewska K."/>
            <person name="Noel J."/>
            <person name="Charron P."/>
            <person name="Farinelli L."/>
            <person name="Marton T."/>
            <person name="Kruger M."/>
            <person name="Pelin A."/>
            <person name="Brachmann A."/>
            <person name="Corradi N."/>
        </authorList>
    </citation>
    <scope>NUCLEOTIDE SEQUENCE [LARGE SCALE GENOMIC DNA]</scope>
    <source>
        <strain evidence="3 4">A4</strain>
    </source>
</reference>
<dbReference type="Pfam" id="PF03101">
    <property type="entry name" value="FAR1"/>
    <property type="match status" value="1"/>
</dbReference>
<evidence type="ECO:0000313" key="3">
    <source>
        <dbReference type="EMBL" id="PKY49686.1"/>
    </source>
</evidence>
<keyword evidence="1" id="KW-0862">Zinc</keyword>
<dbReference type="InterPro" id="IPR007527">
    <property type="entry name" value="Znf_SWIM"/>
</dbReference>
<keyword evidence="1" id="KW-0863">Zinc-finger</keyword>
<evidence type="ECO:0000256" key="1">
    <source>
        <dbReference type="PROSITE-ProRule" id="PRU00325"/>
    </source>
</evidence>
<dbReference type="VEuPathDB" id="FungiDB:RhiirFUN_021950"/>
<feature type="domain" description="SWIM-type" evidence="2">
    <location>
        <begin position="556"/>
        <end position="592"/>
    </location>
</feature>
<evidence type="ECO:0000259" key="2">
    <source>
        <dbReference type="PROSITE" id="PS50966"/>
    </source>
</evidence>
<dbReference type="Pfam" id="PF10551">
    <property type="entry name" value="MULE"/>
    <property type="match status" value="1"/>
</dbReference>
<dbReference type="Proteomes" id="UP000234323">
    <property type="component" value="Unassembled WGS sequence"/>
</dbReference>
<dbReference type="PANTHER" id="PTHR47718">
    <property type="entry name" value="OS01G0519700 PROTEIN"/>
    <property type="match status" value="1"/>
</dbReference>
<dbReference type="VEuPathDB" id="FungiDB:RhiirA1_390693"/>
<dbReference type="PROSITE" id="PS50966">
    <property type="entry name" value="ZF_SWIM"/>
    <property type="match status" value="1"/>
</dbReference>
<dbReference type="InterPro" id="IPR036875">
    <property type="entry name" value="Znf_CCHC_sf"/>
</dbReference>
<dbReference type="GO" id="GO:0003676">
    <property type="term" value="F:nucleic acid binding"/>
    <property type="evidence" value="ECO:0007669"/>
    <property type="project" value="InterPro"/>
</dbReference>
<dbReference type="InterPro" id="IPR004330">
    <property type="entry name" value="FAR1_DNA_bnd_dom"/>
</dbReference>
<organism evidence="3 4">
    <name type="scientific">Rhizophagus irregularis</name>
    <dbReference type="NCBI Taxonomy" id="588596"/>
    <lineage>
        <taxon>Eukaryota</taxon>
        <taxon>Fungi</taxon>
        <taxon>Fungi incertae sedis</taxon>
        <taxon>Mucoromycota</taxon>
        <taxon>Glomeromycotina</taxon>
        <taxon>Glomeromycetes</taxon>
        <taxon>Glomerales</taxon>
        <taxon>Glomeraceae</taxon>
        <taxon>Rhizophagus</taxon>
    </lineage>
</organism>
<dbReference type="EMBL" id="LLXI01000772">
    <property type="protein sequence ID" value="PKY49686.1"/>
    <property type="molecule type" value="Genomic_DNA"/>
</dbReference>
<keyword evidence="4" id="KW-1185">Reference proteome</keyword>
<proteinExistence type="predicted"/>
<dbReference type="VEuPathDB" id="FungiDB:RhiirFUN_025057"/>
<dbReference type="VEuPathDB" id="FungiDB:FUN_018162"/>
<name>A0A2I1GSR6_9GLOM</name>
<keyword evidence="1" id="KW-0479">Metal-binding</keyword>
<dbReference type="AlphaFoldDB" id="A0A2I1GSR6"/>
<gene>
    <name evidence="3" type="ORF">RhiirA4_465766</name>
</gene>
<evidence type="ECO:0000313" key="4">
    <source>
        <dbReference type="Proteomes" id="UP000234323"/>
    </source>
</evidence>
<comment type="caution">
    <text evidence="3">The sequence shown here is derived from an EMBL/GenBank/DDBJ whole genome shotgun (WGS) entry which is preliminary data.</text>
</comment>